<feature type="compositionally biased region" description="Polar residues" evidence="1">
    <location>
        <begin position="32"/>
        <end position="42"/>
    </location>
</feature>
<gene>
    <name evidence="3" type="primary">LOC107003770</name>
</gene>
<proteinExistence type="predicted"/>
<organism evidence="2 3">
    <name type="scientific">Solanum pennellii</name>
    <name type="common">Tomato</name>
    <name type="synonym">Lycopersicon pennellii</name>
    <dbReference type="NCBI Taxonomy" id="28526"/>
    <lineage>
        <taxon>Eukaryota</taxon>
        <taxon>Viridiplantae</taxon>
        <taxon>Streptophyta</taxon>
        <taxon>Embryophyta</taxon>
        <taxon>Tracheophyta</taxon>
        <taxon>Spermatophyta</taxon>
        <taxon>Magnoliopsida</taxon>
        <taxon>eudicotyledons</taxon>
        <taxon>Gunneridae</taxon>
        <taxon>Pentapetalae</taxon>
        <taxon>asterids</taxon>
        <taxon>lamiids</taxon>
        <taxon>Solanales</taxon>
        <taxon>Solanaceae</taxon>
        <taxon>Solanoideae</taxon>
        <taxon>Solaneae</taxon>
        <taxon>Solanum</taxon>
        <taxon>Solanum subgen. Lycopersicon</taxon>
    </lineage>
</organism>
<accession>A0ABM1FIZ5</accession>
<keyword evidence="2" id="KW-1185">Reference proteome</keyword>
<reference evidence="3" key="2">
    <citation type="submission" date="2025-08" db="UniProtKB">
        <authorList>
            <consortium name="RefSeq"/>
        </authorList>
    </citation>
    <scope>IDENTIFICATION</scope>
</reference>
<feature type="region of interest" description="Disordered" evidence="1">
    <location>
        <begin position="25"/>
        <end position="68"/>
    </location>
</feature>
<evidence type="ECO:0000313" key="3">
    <source>
        <dbReference type="RefSeq" id="XP_015057539.1"/>
    </source>
</evidence>
<evidence type="ECO:0000313" key="2">
    <source>
        <dbReference type="Proteomes" id="UP000694930"/>
    </source>
</evidence>
<reference evidence="2" key="1">
    <citation type="journal article" date="2014" name="Nat. Genet.">
        <title>The genome of the stress-tolerant wild tomato species Solanum pennellii.</title>
        <authorList>
            <person name="Bolger A."/>
            <person name="Scossa F."/>
            <person name="Bolger M.E."/>
            <person name="Lanz C."/>
            <person name="Maumus F."/>
            <person name="Tohge T."/>
            <person name="Quesneville H."/>
            <person name="Alseekh S."/>
            <person name="Sorensen I."/>
            <person name="Lichtenstein G."/>
            <person name="Fich E.A."/>
            <person name="Conte M."/>
            <person name="Keller H."/>
            <person name="Schneeberger K."/>
            <person name="Schwacke R."/>
            <person name="Ofner I."/>
            <person name="Vrebalov J."/>
            <person name="Xu Y."/>
            <person name="Osorio S."/>
            <person name="Aflitos S.A."/>
            <person name="Schijlen E."/>
            <person name="Jimenez-Gomez J.M."/>
            <person name="Ryngajllo M."/>
            <person name="Kimura S."/>
            <person name="Kumar R."/>
            <person name="Koenig D."/>
            <person name="Headland L.R."/>
            <person name="Maloof J.N."/>
            <person name="Sinha N."/>
            <person name="van Ham R.C."/>
            <person name="Lankhorst R.K."/>
            <person name="Mao L."/>
            <person name="Vogel A."/>
            <person name="Arsova B."/>
            <person name="Panstruga R."/>
            <person name="Fei Z."/>
            <person name="Rose J.K."/>
            <person name="Zamir D."/>
            <person name="Carrari F."/>
            <person name="Giovannoni J.J."/>
            <person name="Weigel D."/>
            <person name="Usadel B."/>
            <person name="Fernie A.R."/>
        </authorList>
    </citation>
    <scope>NUCLEOTIDE SEQUENCE [LARGE SCALE GENOMIC DNA]</scope>
    <source>
        <strain evidence="2">cv. LA0716</strain>
    </source>
</reference>
<feature type="compositionally biased region" description="Basic and acidic residues" evidence="1">
    <location>
        <begin position="114"/>
        <end position="128"/>
    </location>
</feature>
<dbReference type="GeneID" id="107003770"/>
<dbReference type="RefSeq" id="XP_015057539.1">
    <property type="nucleotide sequence ID" value="XM_015202053.1"/>
</dbReference>
<protein>
    <submittedName>
        <fullName evidence="3">Uncharacterized protein LOC107003770</fullName>
    </submittedName>
</protein>
<name>A0ABM1FIZ5_SOLPN</name>
<dbReference type="Proteomes" id="UP000694930">
    <property type="component" value="Chromosome 11"/>
</dbReference>
<dbReference type="Pfam" id="PF08284">
    <property type="entry name" value="RVP_2"/>
    <property type="match status" value="1"/>
</dbReference>
<sequence length="213" mass="23544">MIHNDMNLSGLMAYDQSIEESKLGRISRNLKKSGSNEQNQSRYNKRSPNYDGPSALKVKGEGGSVSQGGKNTCVTCGKKHFMKCLIGTKNCFGCGKDGHKVRDFTNGAAKGRKTKQDPPRVLEGDVPKKNHLYHSGLRGQSRMMMNMLDAEAAEPPKRNKFYALKGREEQEKSADVVTDMLQVFSTSVYTLLDPGSTHSFVNPLLALTFKILP</sequence>
<feature type="region of interest" description="Disordered" evidence="1">
    <location>
        <begin position="103"/>
        <end position="138"/>
    </location>
</feature>
<evidence type="ECO:0000256" key="1">
    <source>
        <dbReference type="SAM" id="MobiDB-lite"/>
    </source>
</evidence>